<proteinExistence type="predicted"/>
<gene>
    <name evidence="2" type="ORF">ABIE19_002078</name>
</gene>
<dbReference type="Pfam" id="PF02602">
    <property type="entry name" value="HEM4"/>
    <property type="match status" value="1"/>
</dbReference>
<dbReference type="GO" id="GO:0004852">
    <property type="term" value="F:uroporphyrinogen-III synthase activity"/>
    <property type="evidence" value="ECO:0007669"/>
    <property type="project" value="UniProtKB-EC"/>
</dbReference>
<accession>A0ABV2RDS0</accession>
<dbReference type="SUPFAM" id="SSF69618">
    <property type="entry name" value="HemD-like"/>
    <property type="match status" value="1"/>
</dbReference>
<keyword evidence="2" id="KW-0456">Lyase</keyword>
<reference evidence="2 3" key="1">
    <citation type="submission" date="2024-06" db="EMBL/GenBank/DDBJ databases">
        <title>Sorghum-associated microbial communities from plants grown in Nebraska, USA.</title>
        <authorList>
            <person name="Schachtman D."/>
        </authorList>
    </citation>
    <scope>NUCLEOTIDE SEQUENCE [LARGE SCALE GENOMIC DNA]</scope>
    <source>
        <strain evidence="2 3">2814</strain>
    </source>
</reference>
<dbReference type="CDD" id="cd06578">
    <property type="entry name" value="HemD"/>
    <property type="match status" value="1"/>
</dbReference>
<evidence type="ECO:0000259" key="1">
    <source>
        <dbReference type="Pfam" id="PF02602"/>
    </source>
</evidence>
<dbReference type="InterPro" id="IPR036108">
    <property type="entry name" value="4pyrrol_syn_uPrphyn_synt_sf"/>
</dbReference>
<evidence type="ECO:0000313" key="3">
    <source>
        <dbReference type="Proteomes" id="UP001549313"/>
    </source>
</evidence>
<sequence length="234" mass="24222">MRPIRRVWITRAQPGAARTAERLAALGFQPLIQPLLTIRPLPQALDQAPDPATVAALAFTSPNGVEAFAALTPLWRDRPVFAVGDATAEAARAVGFLDARSAAGDIHALARLIAATPRAGWNGETILAPGAREPAGDLPALLPDRIVVRLPVYAAIETEASAPGDFDAVLLHSPRAARALAAKVAPDVALRLAICISAAAAAPLAPLNFQEIRVADTPDDASMLSALGKSAAPV</sequence>
<feature type="domain" description="Tetrapyrrole biosynthesis uroporphyrinogen III synthase" evidence="1">
    <location>
        <begin position="18"/>
        <end position="224"/>
    </location>
</feature>
<organism evidence="2 3">
    <name type="scientific">Brevundimonas faecalis</name>
    <dbReference type="NCBI Taxonomy" id="947378"/>
    <lineage>
        <taxon>Bacteria</taxon>
        <taxon>Pseudomonadati</taxon>
        <taxon>Pseudomonadota</taxon>
        <taxon>Alphaproteobacteria</taxon>
        <taxon>Caulobacterales</taxon>
        <taxon>Caulobacteraceae</taxon>
        <taxon>Brevundimonas</taxon>
    </lineage>
</organism>
<comment type="caution">
    <text evidence="2">The sequence shown here is derived from an EMBL/GenBank/DDBJ whole genome shotgun (WGS) entry which is preliminary data.</text>
</comment>
<keyword evidence="3" id="KW-1185">Reference proteome</keyword>
<dbReference type="EMBL" id="JBEPTF010000002">
    <property type="protein sequence ID" value="MET4684148.1"/>
    <property type="molecule type" value="Genomic_DNA"/>
</dbReference>
<dbReference type="Gene3D" id="3.40.50.10090">
    <property type="match status" value="2"/>
</dbReference>
<protein>
    <submittedName>
        <fullName evidence="2">Uroporphyrinogen-III synthase</fullName>
        <ecNumber evidence="2">4.2.1.75</ecNumber>
    </submittedName>
</protein>
<evidence type="ECO:0000313" key="2">
    <source>
        <dbReference type="EMBL" id="MET4684148.1"/>
    </source>
</evidence>
<dbReference type="EC" id="4.2.1.75" evidence="2"/>
<dbReference type="InterPro" id="IPR003754">
    <property type="entry name" value="4pyrrol_synth_uPrphyn_synth"/>
</dbReference>
<dbReference type="Proteomes" id="UP001549313">
    <property type="component" value="Unassembled WGS sequence"/>
</dbReference>
<dbReference type="RefSeq" id="WP_354089104.1">
    <property type="nucleotide sequence ID" value="NZ_JBEPTF010000002.1"/>
</dbReference>
<name>A0ABV2RDS0_9CAUL</name>